<keyword evidence="6" id="KW-1185">Reference proteome</keyword>
<dbReference type="FunFam" id="3.40.30.10:FF:000123">
    <property type="entry name" value="Glutathione transferase o1"/>
    <property type="match status" value="1"/>
</dbReference>
<evidence type="ECO:0000259" key="4">
    <source>
        <dbReference type="PROSITE" id="PS50405"/>
    </source>
</evidence>
<dbReference type="Gene3D" id="1.20.1050.10">
    <property type="match status" value="1"/>
</dbReference>
<dbReference type="InterPro" id="IPR036249">
    <property type="entry name" value="Thioredoxin-like_sf"/>
</dbReference>
<dbReference type="InterPro" id="IPR004045">
    <property type="entry name" value="Glutathione_S-Trfase_N"/>
</dbReference>
<dbReference type="EMBL" id="JARQZJ010000133">
    <property type="protein sequence ID" value="KAK9892208.1"/>
    <property type="molecule type" value="Genomic_DNA"/>
</dbReference>
<comment type="caution">
    <text evidence="5">The sequence shown here is derived from an EMBL/GenBank/DDBJ whole genome shotgun (WGS) entry which is preliminary data.</text>
</comment>
<dbReference type="GO" id="GO:0006749">
    <property type="term" value="P:glutathione metabolic process"/>
    <property type="evidence" value="ECO:0007669"/>
    <property type="project" value="TreeGrafter"/>
</dbReference>
<protein>
    <submittedName>
        <fullName evidence="5">Uncharacterized protein</fullName>
    </submittedName>
</protein>
<dbReference type="PROSITE" id="PS50404">
    <property type="entry name" value="GST_NTER"/>
    <property type="match status" value="1"/>
</dbReference>
<dbReference type="InterPro" id="IPR036282">
    <property type="entry name" value="Glutathione-S-Trfase_C_sf"/>
</dbReference>
<evidence type="ECO:0000313" key="6">
    <source>
        <dbReference type="Proteomes" id="UP001431783"/>
    </source>
</evidence>
<keyword evidence="2" id="KW-0560">Oxidoreductase</keyword>
<dbReference type="InterPro" id="IPR010987">
    <property type="entry name" value="Glutathione-S-Trfase_C-like"/>
</dbReference>
<dbReference type="InterPro" id="IPR005442">
    <property type="entry name" value="GST_omega"/>
</dbReference>
<dbReference type="PANTHER" id="PTHR43968:SF6">
    <property type="entry name" value="GLUTATHIONE S-TRANSFERASE OMEGA"/>
    <property type="match status" value="1"/>
</dbReference>
<dbReference type="GO" id="GO:0005737">
    <property type="term" value="C:cytoplasm"/>
    <property type="evidence" value="ECO:0007669"/>
    <property type="project" value="InterPro"/>
</dbReference>
<dbReference type="InterPro" id="IPR040079">
    <property type="entry name" value="Glutathione_S-Trfase"/>
</dbReference>
<dbReference type="Gene3D" id="3.40.30.10">
    <property type="entry name" value="Glutaredoxin"/>
    <property type="match status" value="1"/>
</dbReference>
<dbReference type="GO" id="GO:0004364">
    <property type="term" value="F:glutathione transferase activity"/>
    <property type="evidence" value="ECO:0007669"/>
    <property type="project" value="InterPro"/>
</dbReference>
<proteinExistence type="inferred from homology"/>
<evidence type="ECO:0000256" key="2">
    <source>
        <dbReference type="ARBA" id="ARBA00023002"/>
    </source>
</evidence>
<dbReference type="GO" id="GO:0045174">
    <property type="term" value="F:glutathione dehydrogenase (ascorbate) activity"/>
    <property type="evidence" value="ECO:0007669"/>
    <property type="project" value="TreeGrafter"/>
</dbReference>
<dbReference type="SFLD" id="SFLDS00019">
    <property type="entry name" value="Glutathione_Transferase_(cytos"/>
    <property type="match status" value="1"/>
</dbReference>
<evidence type="ECO:0000313" key="5">
    <source>
        <dbReference type="EMBL" id="KAK9892208.1"/>
    </source>
</evidence>
<reference evidence="5 6" key="1">
    <citation type="submission" date="2023-03" db="EMBL/GenBank/DDBJ databases">
        <title>Genome insight into feeding habits of ladybird beetles.</title>
        <authorList>
            <person name="Li H.-S."/>
            <person name="Huang Y.-H."/>
            <person name="Pang H."/>
        </authorList>
    </citation>
    <scope>NUCLEOTIDE SEQUENCE [LARGE SCALE GENOMIC DNA]</scope>
    <source>
        <strain evidence="5">SYSU_2023b</strain>
        <tissue evidence="5">Whole body</tissue>
    </source>
</reference>
<dbReference type="FunFam" id="1.20.1050.10:FF:000009">
    <property type="entry name" value="Glutathione S-transferase omega-1"/>
    <property type="match status" value="1"/>
</dbReference>
<comment type="similarity">
    <text evidence="1">Belongs to the GST superfamily. Omega family.</text>
</comment>
<gene>
    <name evidence="5" type="ORF">WA026_019012</name>
</gene>
<dbReference type="Proteomes" id="UP001431783">
    <property type="component" value="Unassembled WGS sequence"/>
</dbReference>
<evidence type="ECO:0000259" key="3">
    <source>
        <dbReference type="PROSITE" id="PS50404"/>
    </source>
</evidence>
<dbReference type="PANTHER" id="PTHR43968">
    <property type="match status" value="1"/>
</dbReference>
<dbReference type="Pfam" id="PF13417">
    <property type="entry name" value="GST_N_3"/>
    <property type="match status" value="1"/>
</dbReference>
<dbReference type="SUPFAM" id="SSF52833">
    <property type="entry name" value="Thioredoxin-like"/>
    <property type="match status" value="1"/>
</dbReference>
<dbReference type="AlphaFoldDB" id="A0AAW1VAJ6"/>
<dbReference type="Pfam" id="PF13410">
    <property type="entry name" value="GST_C_2"/>
    <property type="match status" value="1"/>
</dbReference>
<dbReference type="InterPro" id="IPR050983">
    <property type="entry name" value="GST_Omega/HSP26"/>
</dbReference>
<accession>A0AAW1VAJ6</accession>
<dbReference type="PROSITE" id="PS50405">
    <property type="entry name" value="GST_CTER"/>
    <property type="match status" value="1"/>
</dbReference>
<organism evidence="5 6">
    <name type="scientific">Henosepilachna vigintioctopunctata</name>
    <dbReference type="NCBI Taxonomy" id="420089"/>
    <lineage>
        <taxon>Eukaryota</taxon>
        <taxon>Metazoa</taxon>
        <taxon>Ecdysozoa</taxon>
        <taxon>Arthropoda</taxon>
        <taxon>Hexapoda</taxon>
        <taxon>Insecta</taxon>
        <taxon>Pterygota</taxon>
        <taxon>Neoptera</taxon>
        <taxon>Endopterygota</taxon>
        <taxon>Coleoptera</taxon>
        <taxon>Polyphaga</taxon>
        <taxon>Cucujiformia</taxon>
        <taxon>Coccinelloidea</taxon>
        <taxon>Coccinellidae</taxon>
        <taxon>Epilachninae</taxon>
        <taxon>Epilachnini</taxon>
        <taxon>Henosepilachna</taxon>
    </lineage>
</organism>
<dbReference type="SFLD" id="SFLDG00358">
    <property type="entry name" value="Main_(cytGST)"/>
    <property type="match status" value="1"/>
</dbReference>
<dbReference type="SUPFAM" id="SSF47616">
    <property type="entry name" value="GST C-terminal domain-like"/>
    <property type="match status" value="1"/>
</dbReference>
<name>A0AAW1VAJ6_9CUCU</name>
<sequence length="241" mass="27747">METKTKHLTVGSPEPPKADGLRLYSFEFCPYAHRVRLVLHAKNLKYEAVNINLTSKPEWYSSINPSEKVPALDTGNEIVTESLVIANYLNDKYPLPALYPAEPAAVKKEQELIEKTGYLTSLFYKCLVNPNEKSVEEWVKDFLIGMEPFENELKARGTPYFGGEQPGMVDYMLWPWAERSKTLSMVLHEKLPFADDEISSLIMWQKNMRTQPAVQAIYNGPEKFYKYVLLRNQENPDFDSI</sequence>
<feature type="domain" description="GST C-terminal" evidence="4">
    <location>
        <begin position="99"/>
        <end position="238"/>
    </location>
</feature>
<feature type="domain" description="GST N-terminal" evidence="3">
    <location>
        <begin position="19"/>
        <end position="97"/>
    </location>
</feature>
<evidence type="ECO:0000256" key="1">
    <source>
        <dbReference type="ARBA" id="ARBA00011067"/>
    </source>
</evidence>
<dbReference type="PRINTS" id="PR01625">
    <property type="entry name" value="GSTRNSFRASEO"/>
</dbReference>